<dbReference type="RefSeq" id="WP_377144478.1">
    <property type="nucleotide sequence ID" value="NZ_JBHTIA010000012.1"/>
</dbReference>
<reference evidence="3" key="1">
    <citation type="journal article" date="2019" name="Int. J. Syst. Evol. Microbiol.">
        <title>The Global Catalogue of Microorganisms (GCM) 10K type strain sequencing project: providing services to taxonomists for standard genome sequencing and annotation.</title>
        <authorList>
            <consortium name="The Broad Institute Genomics Platform"/>
            <consortium name="The Broad Institute Genome Sequencing Center for Infectious Disease"/>
            <person name="Wu L."/>
            <person name="Ma J."/>
        </authorList>
    </citation>
    <scope>NUCLEOTIDE SEQUENCE [LARGE SCALE GENOMIC DNA]</scope>
    <source>
        <strain evidence="3">CCUG 60742</strain>
    </source>
</reference>
<feature type="chain" id="PRO_5046596993" description="Lipocalin-like domain-containing protein" evidence="1">
    <location>
        <begin position="27"/>
        <end position="158"/>
    </location>
</feature>
<evidence type="ECO:0000313" key="2">
    <source>
        <dbReference type="EMBL" id="MFD0766491.1"/>
    </source>
</evidence>
<accession>A0ABW2ZK36</accession>
<dbReference type="Proteomes" id="UP001597073">
    <property type="component" value="Unassembled WGS sequence"/>
</dbReference>
<gene>
    <name evidence="2" type="ORF">ACFQZI_16640</name>
</gene>
<keyword evidence="3" id="KW-1185">Reference proteome</keyword>
<proteinExistence type="predicted"/>
<evidence type="ECO:0008006" key="4">
    <source>
        <dbReference type="Google" id="ProtNLM"/>
    </source>
</evidence>
<evidence type="ECO:0000313" key="3">
    <source>
        <dbReference type="Proteomes" id="UP001597073"/>
    </source>
</evidence>
<dbReference type="EMBL" id="JBHTIA010000012">
    <property type="protein sequence ID" value="MFD0766491.1"/>
    <property type="molecule type" value="Genomic_DNA"/>
</dbReference>
<name>A0ABW2ZK36_9SPHI</name>
<organism evidence="2 3">
    <name type="scientific">Mucilaginibacter lutimaris</name>
    <dbReference type="NCBI Taxonomy" id="931629"/>
    <lineage>
        <taxon>Bacteria</taxon>
        <taxon>Pseudomonadati</taxon>
        <taxon>Bacteroidota</taxon>
        <taxon>Sphingobacteriia</taxon>
        <taxon>Sphingobacteriales</taxon>
        <taxon>Sphingobacteriaceae</taxon>
        <taxon>Mucilaginibacter</taxon>
    </lineage>
</organism>
<evidence type="ECO:0000256" key="1">
    <source>
        <dbReference type="SAM" id="SignalP"/>
    </source>
</evidence>
<keyword evidence="1" id="KW-0732">Signal</keyword>
<comment type="caution">
    <text evidence="2">The sequence shown here is derived from an EMBL/GenBank/DDBJ whole genome shotgun (WGS) entry which is preliminary data.</text>
</comment>
<sequence length="158" mass="16297">MKTIKRNIFIKSVLLMLVVSFLGSCKKDSDNGDGDLGSGKGSFTLKGTTYSGVCQSIPATSGVSGNIDVIIATTSGASFTVYNMPTGSGGTSNVVNFDEATGFSSKLYAICVPNTNNAGYASTGGTVTKTGSSSYKFSINMIDLTTDERVTITGSGEY</sequence>
<protein>
    <recommendedName>
        <fullName evidence="4">Lipocalin-like domain-containing protein</fullName>
    </recommendedName>
</protein>
<dbReference type="PROSITE" id="PS51257">
    <property type="entry name" value="PROKAR_LIPOPROTEIN"/>
    <property type="match status" value="1"/>
</dbReference>
<feature type="signal peptide" evidence="1">
    <location>
        <begin position="1"/>
        <end position="26"/>
    </location>
</feature>